<reference evidence="3" key="3">
    <citation type="submission" date="2021-06" db="EMBL/GenBank/DDBJ databases">
        <title>Updating the genus Pseudomonas: Description of 43 new species and partition of the Pseudomonas putida group.</title>
        <authorList>
            <person name="Girard L."/>
            <person name="Lood C."/>
            <person name="Vandamme P."/>
            <person name="Rokni-Zadeh H."/>
            <person name="Van Noort V."/>
            <person name="Hofte M."/>
            <person name="Lavigne R."/>
            <person name="De Mot R."/>
        </authorList>
    </citation>
    <scope>NUCLEOTIDE SEQUENCE</scope>
    <source>
        <strain evidence="3">SWRI12</strain>
    </source>
</reference>
<dbReference type="InterPro" id="IPR038296">
    <property type="entry name" value="ParD_sf"/>
</dbReference>
<evidence type="ECO:0000313" key="4">
    <source>
        <dbReference type="Proteomes" id="UP000636518"/>
    </source>
</evidence>
<dbReference type="Proteomes" id="UP000636518">
    <property type="component" value="Unassembled WGS sequence"/>
</dbReference>
<evidence type="ECO:0000313" key="3">
    <source>
        <dbReference type="EMBL" id="MBV4494128.1"/>
    </source>
</evidence>
<evidence type="ECO:0000313" key="2">
    <source>
        <dbReference type="EMBL" id="MBC3388078.1"/>
    </source>
</evidence>
<dbReference type="InterPro" id="IPR022789">
    <property type="entry name" value="ParD"/>
</dbReference>
<reference evidence="2" key="2">
    <citation type="submission" date="2020-07" db="EMBL/GenBank/DDBJ databases">
        <authorList>
            <person name="Lood C."/>
            <person name="Girard L."/>
        </authorList>
    </citation>
    <scope>NUCLEOTIDE SEQUENCE</scope>
    <source>
        <strain evidence="2">SWRI12</strain>
    </source>
</reference>
<reference evidence="2 4" key="1">
    <citation type="journal article" date="2020" name="Microorganisms">
        <title>Reliable Identification of Environmental Pseudomonas Isolates Using the rpoD Gene.</title>
        <authorList>
            <consortium name="The Broad Institute Genome Sequencing Platform"/>
            <person name="Girard L."/>
            <person name="Lood C."/>
            <person name="Rokni-Zadeh H."/>
            <person name="van Noort V."/>
            <person name="Lavigne R."/>
            <person name="De Mot R."/>
        </authorList>
    </citation>
    <scope>NUCLEOTIDE SEQUENCE</scope>
    <source>
        <strain evidence="2 4">SWRI12</strain>
    </source>
</reference>
<protein>
    <submittedName>
        <fullName evidence="2">Type II toxin-antitoxin system ParD family antitoxin</fullName>
    </submittedName>
</protein>
<keyword evidence="4" id="KW-1185">Reference proteome</keyword>
<dbReference type="RefSeq" id="WP_186704524.1">
    <property type="nucleotide sequence ID" value="NZ_JABWRB020000001.1"/>
</dbReference>
<evidence type="ECO:0000256" key="1">
    <source>
        <dbReference type="SAM" id="MobiDB-lite"/>
    </source>
</evidence>
<organism evidence="2">
    <name type="scientific">Pseudomonas zanjanensis</name>
    <dbReference type="NCBI Taxonomy" id="2745496"/>
    <lineage>
        <taxon>Bacteria</taxon>
        <taxon>Pseudomonadati</taxon>
        <taxon>Pseudomonadota</taxon>
        <taxon>Gammaproteobacteria</taxon>
        <taxon>Pseudomonadales</taxon>
        <taxon>Pseudomonadaceae</taxon>
        <taxon>Pseudomonas</taxon>
    </lineage>
</organism>
<dbReference type="EMBL" id="JABWRB010000001">
    <property type="protein sequence ID" value="MBC3388078.1"/>
    <property type="molecule type" value="Genomic_DNA"/>
</dbReference>
<dbReference type="EMBL" id="JABWRB020000001">
    <property type="protein sequence ID" value="MBV4494128.1"/>
    <property type="molecule type" value="Genomic_DNA"/>
</dbReference>
<dbReference type="AlphaFoldDB" id="A0A923F926"/>
<accession>A0A923F926</accession>
<feature type="region of interest" description="Disordered" evidence="1">
    <location>
        <begin position="1"/>
        <end position="20"/>
    </location>
</feature>
<dbReference type="Pfam" id="PF03693">
    <property type="entry name" value="ParD_antitoxin"/>
    <property type="match status" value="1"/>
</dbReference>
<sequence>MGSVRKTITVANQRAQERNAELKDIRSALEDGESSGPPRPFNSDAFKQRMSLGRG</sequence>
<dbReference type="Gene3D" id="6.10.10.120">
    <property type="entry name" value="Antitoxin ParD1-like"/>
    <property type="match status" value="1"/>
</dbReference>
<proteinExistence type="predicted"/>
<comment type="caution">
    <text evidence="2">The sequence shown here is derived from an EMBL/GenBank/DDBJ whole genome shotgun (WGS) entry which is preliminary data.</text>
</comment>
<feature type="region of interest" description="Disordered" evidence="1">
    <location>
        <begin position="26"/>
        <end position="55"/>
    </location>
</feature>
<gene>
    <name evidence="3" type="ORF">HU715_002055</name>
    <name evidence="2" type="ORF">HU715_00275</name>
</gene>
<name>A0A923F926_9PSED</name>